<dbReference type="RefSeq" id="WP_076346288.1">
    <property type="nucleotide sequence ID" value="NZ_CP019082.1"/>
</dbReference>
<proteinExistence type="predicted"/>
<gene>
    <name evidence="2" type="ORF">BSF38_02653</name>
</gene>
<keyword evidence="1" id="KW-1133">Transmembrane helix</keyword>
<sequence>MNGPAAEFESGGQPVKQVSEAKIWFGVVLILIILVIGSTAWGLCKGYDLVSAAAGPMGAALATLLSWGGFHLVSRRADDVTMLTSVSFFVVMAAFQRATFLAAFIITLFGVATGLTVVWVLSEFMRELIARWSKKAAPSRSDHVLYDADVDGAA</sequence>
<dbReference type="AlphaFoldDB" id="A0A1U7CQG6"/>
<evidence type="ECO:0000313" key="3">
    <source>
        <dbReference type="Proteomes" id="UP000186309"/>
    </source>
</evidence>
<evidence type="ECO:0000313" key="2">
    <source>
        <dbReference type="EMBL" id="APW61149.1"/>
    </source>
</evidence>
<keyword evidence="1" id="KW-0812">Transmembrane</keyword>
<dbReference type="STRING" id="1387353.BSF38_02653"/>
<organism evidence="2 3">
    <name type="scientific">Paludisphaera borealis</name>
    <dbReference type="NCBI Taxonomy" id="1387353"/>
    <lineage>
        <taxon>Bacteria</taxon>
        <taxon>Pseudomonadati</taxon>
        <taxon>Planctomycetota</taxon>
        <taxon>Planctomycetia</taxon>
        <taxon>Isosphaerales</taxon>
        <taxon>Isosphaeraceae</taxon>
        <taxon>Paludisphaera</taxon>
    </lineage>
</organism>
<dbReference type="EMBL" id="CP019082">
    <property type="protein sequence ID" value="APW61149.1"/>
    <property type="molecule type" value="Genomic_DNA"/>
</dbReference>
<evidence type="ECO:0000256" key="1">
    <source>
        <dbReference type="SAM" id="Phobius"/>
    </source>
</evidence>
<dbReference type="Proteomes" id="UP000186309">
    <property type="component" value="Chromosome"/>
</dbReference>
<feature type="transmembrane region" description="Helical" evidence="1">
    <location>
        <begin position="101"/>
        <end position="121"/>
    </location>
</feature>
<feature type="transmembrane region" description="Helical" evidence="1">
    <location>
        <begin position="49"/>
        <end position="70"/>
    </location>
</feature>
<name>A0A1U7CQG6_9BACT</name>
<keyword evidence="1" id="KW-0472">Membrane</keyword>
<protein>
    <submittedName>
        <fullName evidence="2">Uncharacterized protein</fullName>
    </submittedName>
</protein>
<feature type="transmembrane region" description="Helical" evidence="1">
    <location>
        <begin position="23"/>
        <end position="43"/>
    </location>
</feature>
<dbReference type="KEGG" id="pbor:BSF38_02653"/>
<reference evidence="3" key="1">
    <citation type="submission" date="2016-12" db="EMBL/GenBank/DDBJ databases">
        <title>Comparative genomics of four Isosphaeraceae planctomycetes: a common pool of plasmids and glycoside hydrolase genes.</title>
        <authorList>
            <person name="Ivanova A."/>
        </authorList>
    </citation>
    <scope>NUCLEOTIDE SEQUENCE [LARGE SCALE GENOMIC DNA]</scope>
    <source>
        <strain evidence="3">PX4</strain>
    </source>
</reference>
<accession>A0A1U7CQG6</accession>
<keyword evidence="3" id="KW-1185">Reference proteome</keyword>